<dbReference type="Proteomes" id="UP001057279">
    <property type="component" value="Linkage Group LG02"/>
</dbReference>
<name>A0ACB9VFE6_9CETA</name>
<feature type="non-terminal residue" evidence="1">
    <location>
        <position position="1"/>
    </location>
</feature>
<evidence type="ECO:0000313" key="1">
    <source>
        <dbReference type="EMBL" id="KAI4588492.1"/>
    </source>
</evidence>
<keyword evidence="2" id="KW-1185">Reference proteome</keyword>
<protein>
    <submittedName>
        <fullName evidence="1">Uncharacterized protein</fullName>
    </submittedName>
</protein>
<sequence length="217" mass="24336">GPVGRGGGCIMKEVGGVLPGDFTQKFIDSVPGAAYLKFTLRANGNSVPPEQILDPDEERVVKVVAGQKKKEESLTHFKKPQAPCEKSTCKIPAVEVVYLVTLHTYSRLCWVFTVVRREQMSFSSCGDKLSCPMACGIFPDQGLNLCPLHWQDIEKYAEYSAKIAFDFNFWSHLLIQRNYQQVEFVALILNLVAVFIIIQDSSLLFSGCKSITFELRY</sequence>
<gene>
    <name evidence="1" type="ORF">MJG53_002900</name>
</gene>
<accession>A0ACB9VFE6</accession>
<evidence type="ECO:0000313" key="2">
    <source>
        <dbReference type="Proteomes" id="UP001057279"/>
    </source>
</evidence>
<dbReference type="EMBL" id="CM043027">
    <property type="protein sequence ID" value="KAI4588492.1"/>
    <property type="molecule type" value="Genomic_DNA"/>
</dbReference>
<comment type="caution">
    <text evidence="1">The sequence shown here is derived from an EMBL/GenBank/DDBJ whole genome shotgun (WGS) entry which is preliminary data.</text>
</comment>
<proteinExistence type="predicted"/>
<reference evidence="1" key="1">
    <citation type="submission" date="2022-03" db="EMBL/GenBank/DDBJ databases">
        <title>Genomic analyses of argali, domestic sheep and their hybrids provide insights into chromosomal evolution, heterosis and genetic basis of agronomic traits.</title>
        <authorList>
            <person name="Li M."/>
        </authorList>
    </citation>
    <scope>NUCLEOTIDE SEQUENCE</scope>
    <source>
        <strain evidence="1">F1 hybrid</strain>
    </source>
</reference>
<organism evidence="1 2">
    <name type="scientific">Ovis ammon polii x Ovis aries</name>
    <dbReference type="NCBI Taxonomy" id="2918886"/>
    <lineage>
        <taxon>Eukaryota</taxon>
        <taxon>Metazoa</taxon>
        <taxon>Chordata</taxon>
        <taxon>Craniata</taxon>
        <taxon>Vertebrata</taxon>
        <taxon>Euteleostomi</taxon>
        <taxon>Mammalia</taxon>
        <taxon>Eutheria</taxon>
        <taxon>Laurasiatheria</taxon>
        <taxon>Artiodactyla</taxon>
        <taxon>Ruminantia</taxon>
        <taxon>Pecora</taxon>
        <taxon>Bovidae</taxon>
        <taxon>Caprinae</taxon>
        <taxon>Ovis</taxon>
    </lineage>
</organism>